<dbReference type="EMBL" id="HAHH01000566">
    <property type="protein sequence ID" value="SNX37055.1"/>
    <property type="molecule type" value="Transcribed_RNA"/>
</dbReference>
<proteinExistence type="predicted"/>
<organism evidence="2">
    <name type="scientific">Deinopis subrufa</name>
    <name type="common">Rufous net-casting spider</name>
    <dbReference type="NCBI Taxonomy" id="1905329"/>
    <lineage>
        <taxon>Eukaryota</taxon>
        <taxon>Metazoa</taxon>
        <taxon>Ecdysozoa</taxon>
        <taxon>Arthropoda</taxon>
        <taxon>Chelicerata</taxon>
        <taxon>Arachnida</taxon>
        <taxon>Araneae</taxon>
        <taxon>Araneomorphae</taxon>
        <taxon>Entelegynae</taxon>
        <taxon>Deinopoidea</taxon>
        <taxon>Deinopidae</taxon>
        <taxon>Deinopis</taxon>
    </lineage>
</organism>
<protein>
    <submittedName>
        <fullName evidence="2">U46-Deinotoxin-Dsu1a_1</fullName>
    </submittedName>
</protein>
<reference evidence="2" key="1">
    <citation type="submission" date="2017-05" db="EMBL/GenBank/DDBJ databases">
        <authorList>
            <person name="QRISCLOUD D."/>
        </authorList>
    </citation>
    <scope>NUCLEOTIDE SEQUENCE</scope>
</reference>
<dbReference type="EMBL" id="HAHH01000084">
    <property type="protein sequence ID" value="SNX33491.1"/>
    <property type="molecule type" value="Transcribed_RNA"/>
</dbReference>
<sequence>MELELILVYVALLVLTKGESEPEEEILEKFFSEDSERGCALLYKHCKNSVCCVDYNCKCNYYGWWDHKCHCQRPYEDLVSNILM</sequence>
<dbReference type="AlphaFoldDB" id="A0A4V2H8W3"/>
<accession>A0A4V2H8W3</accession>
<feature type="signal peptide" evidence="1">
    <location>
        <begin position="1"/>
        <end position="18"/>
    </location>
</feature>
<keyword evidence="1" id="KW-0732">Signal</keyword>
<name>A0A4V2H8W3_DEISU</name>
<evidence type="ECO:0000313" key="2">
    <source>
        <dbReference type="EMBL" id="SNX33491.1"/>
    </source>
</evidence>
<evidence type="ECO:0000256" key="1">
    <source>
        <dbReference type="SAM" id="SignalP"/>
    </source>
</evidence>
<reference evidence="2" key="2">
    <citation type="submission" date="2019-05" db="EMBL/GenBank/DDBJ databases">
        <title>Unravelling the molecular evolution of spider venoms.</title>
        <authorList>
            <person name="Pineda S."/>
        </authorList>
    </citation>
    <scope>NUCLEOTIDE SEQUENCE</scope>
</reference>
<feature type="chain" id="PRO_5033453891" evidence="1">
    <location>
        <begin position="19"/>
        <end position="84"/>
    </location>
</feature>